<proteinExistence type="predicted"/>
<organism evidence="1 2">
    <name type="scientific">Hygrophoropsis aurantiaca</name>
    <dbReference type="NCBI Taxonomy" id="72124"/>
    <lineage>
        <taxon>Eukaryota</taxon>
        <taxon>Fungi</taxon>
        <taxon>Dikarya</taxon>
        <taxon>Basidiomycota</taxon>
        <taxon>Agaricomycotina</taxon>
        <taxon>Agaricomycetes</taxon>
        <taxon>Agaricomycetidae</taxon>
        <taxon>Boletales</taxon>
        <taxon>Coniophorineae</taxon>
        <taxon>Hygrophoropsidaceae</taxon>
        <taxon>Hygrophoropsis</taxon>
    </lineage>
</organism>
<gene>
    <name evidence="1" type="ORF">BJ138DRAFT_900215</name>
</gene>
<comment type="caution">
    <text evidence="1">The sequence shown here is derived from an EMBL/GenBank/DDBJ whole genome shotgun (WGS) entry which is preliminary data.</text>
</comment>
<protein>
    <submittedName>
        <fullName evidence="1">Uncharacterized protein</fullName>
    </submittedName>
</protein>
<dbReference type="Proteomes" id="UP000790377">
    <property type="component" value="Unassembled WGS sequence"/>
</dbReference>
<sequence length="94" mass="10939">MHMHILVPRTTTIASIDYLVFRMPGVVHMSGCVIGLLQAYNLRGCLPYEMRRLSMYNMHKPVIYPFWFVIVDCTTTNLLHALQPRSLPMPWGIY</sequence>
<reference evidence="1" key="1">
    <citation type="journal article" date="2021" name="New Phytol.">
        <title>Evolutionary innovations through gain and loss of genes in the ectomycorrhizal Boletales.</title>
        <authorList>
            <person name="Wu G."/>
            <person name="Miyauchi S."/>
            <person name="Morin E."/>
            <person name="Kuo A."/>
            <person name="Drula E."/>
            <person name="Varga T."/>
            <person name="Kohler A."/>
            <person name="Feng B."/>
            <person name="Cao Y."/>
            <person name="Lipzen A."/>
            <person name="Daum C."/>
            <person name="Hundley H."/>
            <person name="Pangilinan J."/>
            <person name="Johnson J."/>
            <person name="Barry K."/>
            <person name="LaButti K."/>
            <person name="Ng V."/>
            <person name="Ahrendt S."/>
            <person name="Min B."/>
            <person name="Choi I.G."/>
            <person name="Park H."/>
            <person name="Plett J.M."/>
            <person name="Magnuson J."/>
            <person name="Spatafora J.W."/>
            <person name="Nagy L.G."/>
            <person name="Henrissat B."/>
            <person name="Grigoriev I.V."/>
            <person name="Yang Z.L."/>
            <person name="Xu J."/>
            <person name="Martin F.M."/>
        </authorList>
    </citation>
    <scope>NUCLEOTIDE SEQUENCE</scope>
    <source>
        <strain evidence="1">ATCC 28755</strain>
    </source>
</reference>
<evidence type="ECO:0000313" key="1">
    <source>
        <dbReference type="EMBL" id="KAH7911593.1"/>
    </source>
</evidence>
<name>A0ACB8AFU0_9AGAM</name>
<dbReference type="EMBL" id="MU267673">
    <property type="protein sequence ID" value="KAH7911593.1"/>
    <property type="molecule type" value="Genomic_DNA"/>
</dbReference>
<keyword evidence="2" id="KW-1185">Reference proteome</keyword>
<accession>A0ACB8AFU0</accession>
<evidence type="ECO:0000313" key="2">
    <source>
        <dbReference type="Proteomes" id="UP000790377"/>
    </source>
</evidence>